<evidence type="ECO:0000259" key="5">
    <source>
        <dbReference type="PROSITE" id="PS50893"/>
    </source>
</evidence>
<dbReference type="eggNOG" id="COG1134">
    <property type="taxonomic scope" value="Bacteria"/>
</dbReference>
<proteinExistence type="inferred from homology"/>
<dbReference type="STRING" id="755178.Cyan10605_1372"/>
<dbReference type="HOGENOM" id="CLU_000604_1_2_3"/>
<feature type="domain" description="ABC transporter" evidence="5">
    <location>
        <begin position="25"/>
        <end position="250"/>
    </location>
</feature>
<protein>
    <submittedName>
        <fullName evidence="6">Teichoic-acid-transporting ATPase</fullName>
    </submittedName>
</protein>
<evidence type="ECO:0000256" key="2">
    <source>
        <dbReference type="ARBA" id="ARBA00022448"/>
    </source>
</evidence>
<name>K9Z4H1_CYAAP</name>
<reference evidence="7" key="1">
    <citation type="journal article" date="2013" name="Proc. Natl. Acad. Sci. U.S.A.">
        <title>Improving the coverage of the cyanobacterial phylum using diversity-driven genome sequencing.</title>
        <authorList>
            <person name="Shih P.M."/>
            <person name="Wu D."/>
            <person name="Latifi A."/>
            <person name="Axen S.D."/>
            <person name="Fewer D.P."/>
            <person name="Talla E."/>
            <person name="Calteau A."/>
            <person name="Cai F."/>
            <person name="Tandeau de Marsac N."/>
            <person name="Rippka R."/>
            <person name="Herdman M."/>
            <person name="Sivonen K."/>
            <person name="Coursin T."/>
            <person name="Laurent T."/>
            <person name="Goodwin L."/>
            <person name="Nolan M."/>
            <person name="Davenport K.W."/>
            <person name="Han C.S."/>
            <person name="Rubin E.M."/>
            <person name="Eisen J.A."/>
            <person name="Woyke T."/>
            <person name="Gugger M."/>
            <person name="Kerfeld C.A."/>
        </authorList>
    </citation>
    <scope>NUCLEOTIDE SEQUENCE [LARGE SCALE GENOMIC DNA]</scope>
    <source>
        <strain evidence="7">PCC 10605</strain>
    </source>
</reference>
<dbReference type="Pfam" id="PF00005">
    <property type="entry name" value="ABC_tran"/>
    <property type="match status" value="1"/>
</dbReference>
<dbReference type="Proteomes" id="UP000010480">
    <property type="component" value="Chromosome"/>
</dbReference>
<dbReference type="PROSITE" id="PS00211">
    <property type="entry name" value="ABC_TRANSPORTER_1"/>
    <property type="match status" value="1"/>
</dbReference>
<evidence type="ECO:0000256" key="1">
    <source>
        <dbReference type="ARBA" id="ARBA00005417"/>
    </source>
</evidence>
<dbReference type="AlphaFoldDB" id="K9Z4H1"/>
<sequence length="256" mass="28804">MTQEVIRLDQVSLWRRTQEEFSYDLKRTIFSFLQGKHIKPAKKQVLQDVDFSVSAGEKVGIIGSNGAGKSTLLKVICGILPPTEGSVRVRGRIAPLIELGAGFNMEMSVQDNIILYGVLLGYRKEDMKVRIREILEFAELEDYAEIPVKALSSGMKARLGFSVATDVEPDILILDEVLSVGDARFTQKSRQRIQDLWEKSSTILFVSHSLDYVQDLCDRSIWLNKGQVAFAGDTEEAIKRYLDYVGIKEYIAPPIN</sequence>
<dbReference type="KEGG" id="can:Cyan10605_1372"/>
<dbReference type="PANTHER" id="PTHR46743:SF2">
    <property type="entry name" value="TEICHOIC ACIDS EXPORT ATP-BINDING PROTEIN TAGH"/>
    <property type="match status" value="1"/>
</dbReference>
<dbReference type="SMART" id="SM00382">
    <property type="entry name" value="AAA"/>
    <property type="match status" value="1"/>
</dbReference>
<dbReference type="GO" id="GO:0016887">
    <property type="term" value="F:ATP hydrolysis activity"/>
    <property type="evidence" value="ECO:0007669"/>
    <property type="project" value="InterPro"/>
</dbReference>
<dbReference type="PANTHER" id="PTHR46743">
    <property type="entry name" value="TEICHOIC ACIDS EXPORT ATP-BINDING PROTEIN TAGH"/>
    <property type="match status" value="1"/>
</dbReference>
<dbReference type="CDD" id="cd03220">
    <property type="entry name" value="ABC_KpsT_Wzt"/>
    <property type="match status" value="1"/>
</dbReference>
<dbReference type="InterPro" id="IPR003593">
    <property type="entry name" value="AAA+_ATPase"/>
</dbReference>
<gene>
    <name evidence="6" type="ordered locus">Cyan10605_1372</name>
</gene>
<dbReference type="RefSeq" id="WP_015219214.1">
    <property type="nucleotide sequence ID" value="NC_019776.1"/>
</dbReference>
<keyword evidence="4" id="KW-0067">ATP-binding</keyword>
<comment type="similarity">
    <text evidence="1">Belongs to the ABC transporter superfamily.</text>
</comment>
<keyword evidence="3" id="KW-0547">Nucleotide-binding</keyword>
<organism evidence="6 7">
    <name type="scientific">Cyanobacterium aponinum (strain PCC 10605)</name>
    <dbReference type="NCBI Taxonomy" id="755178"/>
    <lineage>
        <taxon>Bacteria</taxon>
        <taxon>Bacillati</taxon>
        <taxon>Cyanobacteriota</taxon>
        <taxon>Cyanophyceae</taxon>
        <taxon>Oscillatoriophycideae</taxon>
        <taxon>Chroococcales</taxon>
        <taxon>Geminocystaceae</taxon>
        <taxon>Cyanobacterium</taxon>
    </lineage>
</organism>
<dbReference type="Gene3D" id="3.40.50.300">
    <property type="entry name" value="P-loop containing nucleotide triphosphate hydrolases"/>
    <property type="match status" value="1"/>
</dbReference>
<dbReference type="EMBL" id="CP003947">
    <property type="protein sequence ID" value="AFZ53485.1"/>
    <property type="molecule type" value="Genomic_DNA"/>
</dbReference>
<dbReference type="GO" id="GO:0005524">
    <property type="term" value="F:ATP binding"/>
    <property type="evidence" value="ECO:0007669"/>
    <property type="project" value="UniProtKB-KW"/>
</dbReference>
<dbReference type="InterPro" id="IPR015860">
    <property type="entry name" value="ABC_transpr_TagH-like"/>
</dbReference>
<dbReference type="GO" id="GO:0016020">
    <property type="term" value="C:membrane"/>
    <property type="evidence" value="ECO:0007669"/>
    <property type="project" value="InterPro"/>
</dbReference>
<dbReference type="PATRIC" id="fig|755178.3.peg.1449"/>
<keyword evidence="7" id="KW-1185">Reference proteome</keyword>
<evidence type="ECO:0000256" key="3">
    <source>
        <dbReference type="ARBA" id="ARBA00022741"/>
    </source>
</evidence>
<dbReference type="PROSITE" id="PS50893">
    <property type="entry name" value="ABC_TRANSPORTER_2"/>
    <property type="match status" value="1"/>
</dbReference>
<dbReference type="InterPro" id="IPR017871">
    <property type="entry name" value="ABC_transporter-like_CS"/>
</dbReference>
<dbReference type="InterPro" id="IPR003439">
    <property type="entry name" value="ABC_transporter-like_ATP-bd"/>
</dbReference>
<dbReference type="InterPro" id="IPR050683">
    <property type="entry name" value="Bact_Polysacc_Export_ATP-bd"/>
</dbReference>
<accession>K9Z4H1</accession>
<dbReference type="OrthoDB" id="9778870at2"/>
<evidence type="ECO:0000313" key="7">
    <source>
        <dbReference type="Proteomes" id="UP000010480"/>
    </source>
</evidence>
<dbReference type="SUPFAM" id="SSF52540">
    <property type="entry name" value="P-loop containing nucleoside triphosphate hydrolases"/>
    <property type="match status" value="1"/>
</dbReference>
<evidence type="ECO:0000256" key="4">
    <source>
        <dbReference type="ARBA" id="ARBA00022840"/>
    </source>
</evidence>
<evidence type="ECO:0000313" key="6">
    <source>
        <dbReference type="EMBL" id="AFZ53485.1"/>
    </source>
</evidence>
<dbReference type="InterPro" id="IPR027417">
    <property type="entry name" value="P-loop_NTPase"/>
</dbReference>
<keyword evidence="2" id="KW-0813">Transport</keyword>
<dbReference type="GO" id="GO:0140359">
    <property type="term" value="F:ABC-type transporter activity"/>
    <property type="evidence" value="ECO:0007669"/>
    <property type="project" value="InterPro"/>
</dbReference>